<evidence type="ECO:0000313" key="3">
    <source>
        <dbReference type="Proteomes" id="UP000054321"/>
    </source>
</evidence>
<dbReference type="STRING" id="913774.A0A0C3HSZ9"/>
<dbReference type="Pfam" id="PF01266">
    <property type="entry name" value="DAO"/>
    <property type="match status" value="1"/>
</dbReference>
<dbReference type="GO" id="GO:0005737">
    <property type="term" value="C:cytoplasm"/>
    <property type="evidence" value="ECO:0007669"/>
    <property type="project" value="TreeGrafter"/>
</dbReference>
<reference evidence="3" key="2">
    <citation type="submission" date="2015-01" db="EMBL/GenBank/DDBJ databases">
        <title>Evolutionary Origins and Diversification of the Mycorrhizal Mutualists.</title>
        <authorList>
            <consortium name="DOE Joint Genome Institute"/>
            <consortium name="Mycorrhizal Genomics Consortium"/>
            <person name="Kohler A."/>
            <person name="Kuo A."/>
            <person name="Nagy L.G."/>
            <person name="Floudas D."/>
            <person name="Copeland A."/>
            <person name="Barry K.W."/>
            <person name="Cichocki N."/>
            <person name="Veneault-Fourrey C."/>
            <person name="LaButti K."/>
            <person name="Lindquist E.A."/>
            <person name="Lipzen A."/>
            <person name="Lundell T."/>
            <person name="Morin E."/>
            <person name="Murat C."/>
            <person name="Riley R."/>
            <person name="Ohm R."/>
            <person name="Sun H."/>
            <person name="Tunlid A."/>
            <person name="Henrissat B."/>
            <person name="Grigoriev I.V."/>
            <person name="Hibbett D.S."/>
            <person name="Martin F."/>
        </authorList>
    </citation>
    <scope>NUCLEOTIDE SEQUENCE [LARGE SCALE GENOMIC DNA]</scope>
    <source>
        <strain evidence="3">Zn</strain>
    </source>
</reference>
<proteinExistence type="predicted"/>
<gene>
    <name evidence="2" type="ORF">OIDMADRAFT_115372</name>
</gene>
<evidence type="ECO:0000259" key="1">
    <source>
        <dbReference type="Pfam" id="PF01266"/>
    </source>
</evidence>
<name>A0A0C3HSZ9_OIDMZ</name>
<organism evidence="2 3">
    <name type="scientific">Oidiodendron maius (strain Zn)</name>
    <dbReference type="NCBI Taxonomy" id="913774"/>
    <lineage>
        <taxon>Eukaryota</taxon>
        <taxon>Fungi</taxon>
        <taxon>Dikarya</taxon>
        <taxon>Ascomycota</taxon>
        <taxon>Pezizomycotina</taxon>
        <taxon>Leotiomycetes</taxon>
        <taxon>Leotiomycetes incertae sedis</taxon>
        <taxon>Myxotrichaceae</taxon>
        <taxon>Oidiodendron</taxon>
    </lineage>
</organism>
<dbReference type="SUPFAM" id="SSF51905">
    <property type="entry name" value="FAD/NAD(P)-binding domain"/>
    <property type="match status" value="1"/>
</dbReference>
<dbReference type="OrthoDB" id="429143at2759"/>
<dbReference type="Gene3D" id="3.50.50.60">
    <property type="entry name" value="FAD/NAD(P)-binding domain"/>
    <property type="match status" value="1"/>
</dbReference>
<protein>
    <recommendedName>
        <fullName evidence="1">FAD dependent oxidoreductase domain-containing protein</fullName>
    </recommendedName>
</protein>
<dbReference type="HOGENOM" id="CLU_022730_0_1_1"/>
<keyword evidence="3" id="KW-1185">Reference proteome</keyword>
<feature type="domain" description="FAD dependent oxidoreductase" evidence="1">
    <location>
        <begin position="35"/>
        <end position="423"/>
    </location>
</feature>
<evidence type="ECO:0000313" key="2">
    <source>
        <dbReference type="EMBL" id="KIN05392.1"/>
    </source>
</evidence>
<dbReference type="EMBL" id="KN832872">
    <property type="protein sequence ID" value="KIN05392.1"/>
    <property type="molecule type" value="Genomic_DNA"/>
</dbReference>
<reference evidence="2 3" key="1">
    <citation type="submission" date="2014-04" db="EMBL/GenBank/DDBJ databases">
        <authorList>
            <consortium name="DOE Joint Genome Institute"/>
            <person name="Kuo A."/>
            <person name="Martino E."/>
            <person name="Perotto S."/>
            <person name="Kohler A."/>
            <person name="Nagy L.G."/>
            <person name="Floudas D."/>
            <person name="Copeland A."/>
            <person name="Barry K.W."/>
            <person name="Cichocki N."/>
            <person name="Veneault-Fourrey C."/>
            <person name="LaButti K."/>
            <person name="Lindquist E.A."/>
            <person name="Lipzen A."/>
            <person name="Lundell T."/>
            <person name="Morin E."/>
            <person name="Murat C."/>
            <person name="Sun H."/>
            <person name="Tunlid A."/>
            <person name="Henrissat B."/>
            <person name="Grigoriev I.V."/>
            <person name="Hibbett D.S."/>
            <person name="Martin F."/>
            <person name="Nordberg H.P."/>
            <person name="Cantor M.N."/>
            <person name="Hua S.X."/>
        </authorList>
    </citation>
    <scope>NUCLEOTIDE SEQUENCE [LARGE SCALE GENOMIC DNA]</scope>
    <source>
        <strain evidence="2 3">Zn</strain>
    </source>
</reference>
<dbReference type="InParanoid" id="A0A0C3HSZ9"/>
<sequence length="497" mass="55287">MVLPNANPTKSYWIEAAESPLRVFRSTVDLPKETDVVIVGSGYTGAATAYWLHRFTEKNDSLPRMLMLEARDICGGATGRNGGQLRPHAYSRYPKWSGLFGPDEALNLIKHEMAHLPAFRELLDHEGIAEEVCFRLGETFDAAMTEKAWARLKNAYMTMQRDHGEDGDVIRDCRLIDNPEVAEEFTQMKSCIGAVVHPAGQVWPYKFVHALLRIVSQKGNLNLQAETPVLEVSERDADGWITVKTPRGDVQTKAVVHATNRWASHLLSDFSSLIFGCRESLASIKAPEGFIKHTGAQHWDHIVNNYHLQLPSPYNTIILGGGKSVIVHNPRNSILNDNEDRQFDGLPEFYQSWPASDVAHWPGKDPAELGRQLDEGGVWSGIESSSIDGFPFVGAVPHHDGHFIAAGFTGHGMPRILLSAAHITPLILSSLGIEFTPPALVAPYPPLPKPFHLTSDRIERLQKLDAKAKYEADMKDALESAKEPFCNTERSRPKMLR</sequence>
<dbReference type="Proteomes" id="UP000054321">
    <property type="component" value="Unassembled WGS sequence"/>
</dbReference>
<dbReference type="PANTHER" id="PTHR13847:SF188">
    <property type="entry name" value="EXPRESSED PROTEIN"/>
    <property type="match status" value="1"/>
</dbReference>
<dbReference type="AlphaFoldDB" id="A0A0C3HSZ9"/>
<dbReference type="InterPro" id="IPR036188">
    <property type="entry name" value="FAD/NAD-bd_sf"/>
</dbReference>
<accession>A0A0C3HSZ9</accession>
<dbReference type="Gene3D" id="3.30.9.10">
    <property type="entry name" value="D-Amino Acid Oxidase, subunit A, domain 2"/>
    <property type="match status" value="1"/>
</dbReference>
<dbReference type="PANTHER" id="PTHR13847">
    <property type="entry name" value="SARCOSINE DEHYDROGENASE-RELATED"/>
    <property type="match status" value="1"/>
</dbReference>
<dbReference type="InterPro" id="IPR006076">
    <property type="entry name" value="FAD-dep_OxRdtase"/>
</dbReference>